<reference evidence="9 10" key="1">
    <citation type="submission" date="2015-12" db="EMBL/GenBank/DDBJ databases">
        <title>Genome sequence of the marine Rhodobacteraceae strain O3.65, Candidatus Tritonibacter horizontis.</title>
        <authorList>
            <person name="Poehlein A."/>
            <person name="Giebel H.A."/>
            <person name="Voget S."/>
            <person name="Brinkhoff T."/>
        </authorList>
    </citation>
    <scope>NUCLEOTIDE SEQUENCE [LARGE SCALE GENOMIC DNA]</scope>
    <source>
        <strain evidence="9 10">O3.65</strain>
    </source>
</reference>
<dbReference type="UniPathway" id="UPA00973"/>
<feature type="active site" description="Proton acceptor" evidence="7">
    <location>
        <position position="258"/>
    </location>
</feature>
<keyword evidence="2 7" id="KW-0441">Lipid A biosynthesis</keyword>
<dbReference type="Gene3D" id="2.160.10.10">
    <property type="entry name" value="Hexapeptide repeat proteins"/>
    <property type="match status" value="1"/>
</dbReference>
<dbReference type="PATRIC" id="fig|1768241.3.peg.2729"/>
<evidence type="ECO:0000256" key="4">
    <source>
        <dbReference type="ARBA" id="ARBA00022737"/>
    </source>
</evidence>
<dbReference type="EMBL" id="LPUY01000074">
    <property type="protein sequence ID" value="KUP92634.1"/>
    <property type="molecule type" value="Genomic_DNA"/>
</dbReference>
<evidence type="ECO:0000259" key="8">
    <source>
        <dbReference type="Pfam" id="PF04613"/>
    </source>
</evidence>
<dbReference type="CDD" id="cd03352">
    <property type="entry name" value="LbH_LpxD"/>
    <property type="match status" value="1"/>
</dbReference>
<name>A0A132BWF8_9RHOB</name>
<keyword evidence="1 7" id="KW-0444">Lipid biosynthesis</keyword>
<keyword evidence="6 7" id="KW-0012">Acyltransferase</keyword>
<dbReference type="GO" id="GO:0103118">
    <property type="term" value="F:UDP-3-O-[(3R)-3-hydroxyacyl]-glucosamine N-acyltransferase activity"/>
    <property type="evidence" value="ECO:0007669"/>
    <property type="project" value="UniProtKB-EC"/>
</dbReference>
<dbReference type="AlphaFoldDB" id="A0A132BWF8"/>
<dbReference type="InterPro" id="IPR001451">
    <property type="entry name" value="Hexapep"/>
</dbReference>
<dbReference type="RefSeq" id="WP_068244289.1">
    <property type="nucleotide sequence ID" value="NZ_LPUY01000074.1"/>
</dbReference>
<dbReference type="Pfam" id="PF14602">
    <property type="entry name" value="Hexapep_2"/>
    <property type="match status" value="1"/>
</dbReference>
<evidence type="ECO:0000256" key="5">
    <source>
        <dbReference type="ARBA" id="ARBA00023098"/>
    </source>
</evidence>
<keyword evidence="3 7" id="KW-0808">Transferase</keyword>
<dbReference type="NCBIfam" id="TIGR01853">
    <property type="entry name" value="lipid_A_lpxD"/>
    <property type="match status" value="1"/>
</dbReference>
<dbReference type="PANTHER" id="PTHR43378:SF2">
    <property type="entry name" value="UDP-3-O-ACYLGLUCOSAMINE N-ACYLTRANSFERASE 1, MITOCHONDRIAL-RELATED"/>
    <property type="match status" value="1"/>
</dbReference>
<sequence>MFSVGEIAKSLGAEAVGAVDFVISGAAEPQDAGPDALAMAMSPKYGEALSQGRARAALLWEGADWQALGLEAAIFVARPRLAMGGLTRMLDPGQHETPGIHPSAVIDPSAQIGADVTIGPLAVIGPRARIGNGSLIGAHCFIGADVTLGVGANLREMVSIGARVTIGDRFRAQPGARIAADGFSYVTPETSGVENVRKTLGDQGEAKAQAWVRIHSLGSVRIGNDVEIGANATIDNGTIRDTEIGDGTKLDNQVHIGHNCRIGADCLLCGQTGLSGSVTIGDNVVLGGQCGVADNTFIGDRVIAGGGTKILSNVPAGRVMMGYPAVKMDTHTEMYKAQRRLPRMLRDLDALKKAVFK</sequence>
<organism evidence="9 10">
    <name type="scientific">Tritonibacter horizontis</name>
    <dbReference type="NCBI Taxonomy" id="1768241"/>
    <lineage>
        <taxon>Bacteria</taxon>
        <taxon>Pseudomonadati</taxon>
        <taxon>Pseudomonadota</taxon>
        <taxon>Alphaproteobacteria</taxon>
        <taxon>Rhodobacterales</taxon>
        <taxon>Paracoccaceae</taxon>
        <taxon>Tritonibacter</taxon>
    </lineage>
</organism>
<dbReference type="EC" id="2.3.1.191" evidence="7"/>
<comment type="pathway">
    <text evidence="7">Bacterial outer membrane biogenesis; LPS lipid A biosynthesis.</text>
</comment>
<dbReference type="OrthoDB" id="9784739at2"/>
<dbReference type="GO" id="GO:0016410">
    <property type="term" value="F:N-acyltransferase activity"/>
    <property type="evidence" value="ECO:0007669"/>
    <property type="project" value="InterPro"/>
</dbReference>
<dbReference type="HAMAP" id="MF_00523">
    <property type="entry name" value="LpxD"/>
    <property type="match status" value="1"/>
</dbReference>
<dbReference type="Proteomes" id="UP000068382">
    <property type="component" value="Unassembled WGS sequence"/>
</dbReference>
<evidence type="ECO:0000256" key="1">
    <source>
        <dbReference type="ARBA" id="ARBA00022516"/>
    </source>
</evidence>
<keyword evidence="4 7" id="KW-0677">Repeat</keyword>
<evidence type="ECO:0000256" key="7">
    <source>
        <dbReference type="HAMAP-Rule" id="MF_00523"/>
    </source>
</evidence>
<evidence type="ECO:0000256" key="2">
    <source>
        <dbReference type="ARBA" id="ARBA00022556"/>
    </source>
</evidence>
<comment type="caution">
    <text evidence="9">The sequence shown here is derived from an EMBL/GenBank/DDBJ whole genome shotgun (WGS) entry which is preliminary data.</text>
</comment>
<evidence type="ECO:0000256" key="6">
    <source>
        <dbReference type="ARBA" id="ARBA00023315"/>
    </source>
</evidence>
<evidence type="ECO:0000256" key="3">
    <source>
        <dbReference type="ARBA" id="ARBA00022679"/>
    </source>
</evidence>
<keyword evidence="5 7" id="KW-0443">Lipid metabolism</keyword>
<dbReference type="Gene3D" id="3.40.1390.10">
    <property type="entry name" value="MurE/MurF, N-terminal domain"/>
    <property type="match status" value="1"/>
</dbReference>
<keyword evidence="10" id="KW-1185">Reference proteome</keyword>
<evidence type="ECO:0000313" key="9">
    <source>
        <dbReference type="EMBL" id="KUP92634.1"/>
    </source>
</evidence>
<proteinExistence type="inferred from homology"/>
<comment type="similarity">
    <text evidence="7">Belongs to the transferase hexapeptide repeat family. LpxD subfamily.</text>
</comment>
<dbReference type="GO" id="GO:0016020">
    <property type="term" value="C:membrane"/>
    <property type="evidence" value="ECO:0007669"/>
    <property type="project" value="GOC"/>
</dbReference>
<comment type="function">
    <text evidence="7">Catalyzes the N-acylation of UDP-3-O-acylglucosamine using 3-hydroxyacyl-ACP as the acyl donor. Is involved in the biosynthesis of lipid A, a phosphorylated glycolipid that anchors the lipopolysaccharide to the outer membrane of the cell.</text>
</comment>
<dbReference type="Pfam" id="PF00132">
    <property type="entry name" value="Hexapep"/>
    <property type="match status" value="2"/>
</dbReference>
<accession>A0A132BWF8</accession>
<feature type="domain" description="UDP-3-O-[3-hydroxymyristoyl] glucosamine N-acyltransferase non-repeat region" evidence="8">
    <location>
        <begin position="20"/>
        <end position="84"/>
    </location>
</feature>
<dbReference type="InterPro" id="IPR020573">
    <property type="entry name" value="UDP_GlcNAc_AcTrfase_non-rep"/>
</dbReference>
<protein>
    <recommendedName>
        <fullName evidence="7">UDP-3-O-acylglucosamine N-acyltransferase</fullName>
        <ecNumber evidence="7">2.3.1.191</ecNumber>
    </recommendedName>
</protein>
<gene>
    <name evidence="7 9" type="primary">lpxD</name>
    <name evidence="9" type="ORF">TRIHO_26050</name>
</gene>
<dbReference type="Pfam" id="PF04613">
    <property type="entry name" value="LpxD"/>
    <property type="match status" value="1"/>
</dbReference>
<dbReference type="InterPro" id="IPR007691">
    <property type="entry name" value="LpxD"/>
</dbReference>
<comment type="catalytic activity">
    <reaction evidence="7">
        <text>a UDP-3-O-[(3R)-3-hydroxyacyl]-alpha-D-glucosamine + a (3R)-hydroxyacyl-[ACP] = a UDP-2-N,3-O-bis[(3R)-3-hydroxyacyl]-alpha-D-glucosamine + holo-[ACP] + H(+)</text>
        <dbReference type="Rhea" id="RHEA:53836"/>
        <dbReference type="Rhea" id="RHEA-COMP:9685"/>
        <dbReference type="Rhea" id="RHEA-COMP:9945"/>
        <dbReference type="ChEBI" id="CHEBI:15378"/>
        <dbReference type="ChEBI" id="CHEBI:64479"/>
        <dbReference type="ChEBI" id="CHEBI:78827"/>
        <dbReference type="ChEBI" id="CHEBI:137740"/>
        <dbReference type="ChEBI" id="CHEBI:137748"/>
        <dbReference type="EC" id="2.3.1.191"/>
    </reaction>
</comment>
<dbReference type="NCBIfam" id="NF002060">
    <property type="entry name" value="PRK00892.1"/>
    <property type="match status" value="1"/>
</dbReference>
<dbReference type="InterPro" id="IPR011004">
    <property type="entry name" value="Trimer_LpxA-like_sf"/>
</dbReference>
<dbReference type="PANTHER" id="PTHR43378">
    <property type="entry name" value="UDP-3-O-ACYLGLUCOSAMINE N-ACYLTRANSFERASE"/>
    <property type="match status" value="1"/>
</dbReference>
<dbReference type="SUPFAM" id="SSF51161">
    <property type="entry name" value="Trimeric LpxA-like enzymes"/>
    <property type="match status" value="1"/>
</dbReference>
<comment type="subunit">
    <text evidence="7">Homotrimer.</text>
</comment>
<dbReference type="GO" id="GO:0009245">
    <property type="term" value="P:lipid A biosynthetic process"/>
    <property type="evidence" value="ECO:0007669"/>
    <property type="project" value="UniProtKB-UniRule"/>
</dbReference>
<evidence type="ECO:0000313" key="10">
    <source>
        <dbReference type="Proteomes" id="UP000068382"/>
    </source>
</evidence>